<proteinExistence type="predicted"/>
<name>A0ABP9W2S3_9BACT</name>
<dbReference type="Proteomes" id="UP001416858">
    <property type="component" value="Unassembled WGS sequence"/>
</dbReference>
<comment type="caution">
    <text evidence="2">The sequence shown here is derived from an EMBL/GenBank/DDBJ whole genome shotgun (WGS) entry which is preliminary data.</text>
</comment>
<accession>A0ABP9W2S3</accession>
<feature type="signal peptide" evidence="1">
    <location>
        <begin position="1"/>
        <end position="33"/>
    </location>
</feature>
<feature type="chain" id="PRO_5047087584" evidence="1">
    <location>
        <begin position="34"/>
        <end position="186"/>
    </location>
</feature>
<evidence type="ECO:0000256" key="1">
    <source>
        <dbReference type="SAM" id="SignalP"/>
    </source>
</evidence>
<organism evidence="2 3">
    <name type="scientific">Novipirellula caenicola</name>
    <dbReference type="NCBI Taxonomy" id="1536901"/>
    <lineage>
        <taxon>Bacteria</taxon>
        <taxon>Pseudomonadati</taxon>
        <taxon>Planctomycetota</taxon>
        <taxon>Planctomycetia</taxon>
        <taxon>Pirellulales</taxon>
        <taxon>Pirellulaceae</taxon>
        <taxon>Novipirellula</taxon>
    </lineage>
</organism>
<protein>
    <submittedName>
        <fullName evidence="2">Uncharacterized protein</fullName>
    </submittedName>
</protein>
<dbReference type="EMBL" id="BAABRO010000036">
    <property type="protein sequence ID" value="GAA5511105.1"/>
    <property type="molecule type" value="Genomic_DNA"/>
</dbReference>
<reference evidence="2 3" key="1">
    <citation type="submission" date="2024-02" db="EMBL/GenBank/DDBJ databases">
        <title>Rhodopirellula caenicola NBRC 110016.</title>
        <authorList>
            <person name="Ichikawa N."/>
            <person name="Katano-Makiyama Y."/>
            <person name="Hidaka K."/>
        </authorList>
    </citation>
    <scope>NUCLEOTIDE SEQUENCE [LARGE SCALE GENOMIC DNA]</scope>
    <source>
        <strain evidence="2 3">NBRC 110016</strain>
    </source>
</reference>
<gene>
    <name evidence="2" type="ORF">Rcae01_06618</name>
</gene>
<evidence type="ECO:0000313" key="2">
    <source>
        <dbReference type="EMBL" id="GAA5511105.1"/>
    </source>
</evidence>
<sequence length="186" mass="19906">MLSQIHGCNQVKTLTILFTSVLAFLSIATAAQALTVPYGQRQIAEAGVGCVGGLNSAHGNTAYFRGDTKNLNAKLALLAKNAHPFQSIKVVLHAGVKSVDPAEETPQTGFGVPVRDQRVPIDWSVLQSCSFDKVAAGICKHDEKLVIVDVWIGAAILLDDLEIPREFTVQSAGELEGFAKRHADTK</sequence>
<keyword evidence="3" id="KW-1185">Reference proteome</keyword>
<keyword evidence="1" id="KW-0732">Signal</keyword>
<evidence type="ECO:0000313" key="3">
    <source>
        <dbReference type="Proteomes" id="UP001416858"/>
    </source>
</evidence>